<proteinExistence type="predicted"/>
<dbReference type="RefSeq" id="WP_126988335.1">
    <property type="nucleotide sequence ID" value="NZ_ML133859.1"/>
</dbReference>
<evidence type="ECO:0000313" key="2">
    <source>
        <dbReference type="EMBL" id="RRR17681.1"/>
    </source>
</evidence>
<dbReference type="GeneID" id="78121981"/>
<sequence>MSATPASPAPDASAEAPTRIPDLPAGIGGTDPTAPLQYTGEDVAAARDLLERVRRGEATGPDGMPRPSGPPAAVQPDPSVSQDDGARPDPPAAQDDAVQPDPSAAPEPAPVVTLSDEQIAALDGYERRQFVALPWLDAHPEQRRIAAAVALRGMIAGGQVLTRTARYEEGPRWRAVPEISGCLVLRRTAESFTTAERTVRTEAGPQVHRLHCYSHPGGVLEEETTADGLHRFTVLRAEEATVRLAAFLDPAGLADPAADAESDTGGGSVHVRGSELPAHPLAAQLAATRALTVLTRVRTADGTVQQLSAYATADGMLTMEALDPGAQDPRLEFRRVGPASLRALATVLVSGQGAPQ</sequence>
<feature type="region of interest" description="Disordered" evidence="1">
    <location>
        <begin position="1"/>
        <end position="110"/>
    </location>
</feature>
<gene>
    <name evidence="2" type="ORF">DS079_13235</name>
</gene>
<evidence type="ECO:0000256" key="1">
    <source>
        <dbReference type="SAM" id="MobiDB-lite"/>
    </source>
</evidence>
<organism evidence="2 3">
    <name type="scientific">Brachybacterium paraconglomeratum</name>
    <dbReference type="NCBI Taxonomy" id="173362"/>
    <lineage>
        <taxon>Bacteria</taxon>
        <taxon>Bacillati</taxon>
        <taxon>Actinomycetota</taxon>
        <taxon>Actinomycetes</taxon>
        <taxon>Micrococcales</taxon>
        <taxon>Dermabacteraceae</taxon>
        <taxon>Brachybacterium</taxon>
    </lineage>
</organism>
<feature type="compositionally biased region" description="Basic and acidic residues" evidence="1">
    <location>
        <begin position="44"/>
        <end position="57"/>
    </location>
</feature>
<evidence type="ECO:0008006" key="4">
    <source>
        <dbReference type="Google" id="ProtNLM"/>
    </source>
</evidence>
<comment type="caution">
    <text evidence="2">The sequence shown here is derived from an EMBL/GenBank/DDBJ whole genome shotgun (WGS) entry which is preliminary data.</text>
</comment>
<feature type="compositionally biased region" description="Low complexity" evidence="1">
    <location>
        <begin position="92"/>
        <end position="102"/>
    </location>
</feature>
<name>A0A426SHR1_9MICO</name>
<protein>
    <recommendedName>
        <fullName evidence="4">ESX secretion-associated protein EspG</fullName>
    </recommendedName>
</protein>
<keyword evidence="3" id="KW-1185">Reference proteome</keyword>
<feature type="compositionally biased region" description="Low complexity" evidence="1">
    <location>
        <begin position="1"/>
        <end position="17"/>
    </location>
</feature>
<evidence type="ECO:0000313" key="3">
    <source>
        <dbReference type="Proteomes" id="UP000274327"/>
    </source>
</evidence>
<accession>A0A426SHR1</accession>
<dbReference type="EMBL" id="QOCI01000011">
    <property type="protein sequence ID" value="RRR17681.1"/>
    <property type="molecule type" value="Genomic_DNA"/>
</dbReference>
<dbReference type="Proteomes" id="UP000274327">
    <property type="component" value="Unassembled WGS sequence"/>
</dbReference>
<dbReference type="AlphaFoldDB" id="A0A426SHR1"/>
<reference evidence="2 3" key="1">
    <citation type="submission" date="2018-07" db="EMBL/GenBank/DDBJ databases">
        <title>Brachybacteriurn paraconglorneratum KCTC 9916.</title>
        <authorList>
            <person name="Li Y."/>
        </authorList>
    </citation>
    <scope>NUCLEOTIDE SEQUENCE [LARGE SCALE GENOMIC DNA]</scope>
    <source>
        <strain evidence="2 3">KCTC 9916</strain>
    </source>
</reference>